<keyword evidence="3" id="KW-1185">Reference proteome</keyword>
<sequence length="83" mass="9269">MFLAVGMDGNNQILPIGYGIGKSEDGESWTWFLSKLKECIGEHPDLVIISDRAASIQLAVRVVFPRSFHGLCCRHLMVNLRLP</sequence>
<dbReference type="Gramene" id="mRNA:HanXRQr2_Chr09g0402331">
    <property type="protein sequence ID" value="CDS:HanXRQr2_Chr09g0402331.1"/>
    <property type="gene ID" value="HanXRQr2_Chr09g0402331"/>
</dbReference>
<reference evidence="2" key="2">
    <citation type="submission" date="2020-06" db="EMBL/GenBank/DDBJ databases">
        <title>Helianthus annuus Genome sequencing and assembly Release 2.</title>
        <authorList>
            <person name="Gouzy J."/>
            <person name="Langlade N."/>
            <person name="Munos S."/>
        </authorList>
    </citation>
    <scope>NUCLEOTIDE SEQUENCE</scope>
    <source>
        <tissue evidence="2">Leaves</tissue>
    </source>
</reference>
<reference evidence="2" key="1">
    <citation type="journal article" date="2017" name="Nature">
        <title>The sunflower genome provides insights into oil metabolism, flowering and Asterid evolution.</title>
        <authorList>
            <person name="Badouin H."/>
            <person name="Gouzy J."/>
            <person name="Grassa C.J."/>
            <person name="Murat F."/>
            <person name="Staton S.E."/>
            <person name="Cottret L."/>
            <person name="Lelandais-Briere C."/>
            <person name="Owens G.L."/>
            <person name="Carrere S."/>
            <person name="Mayjonade B."/>
            <person name="Legrand L."/>
            <person name="Gill N."/>
            <person name="Kane N.C."/>
            <person name="Bowers J.E."/>
            <person name="Hubner S."/>
            <person name="Bellec A."/>
            <person name="Berard A."/>
            <person name="Berges H."/>
            <person name="Blanchet N."/>
            <person name="Boniface M.C."/>
            <person name="Brunel D."/>
            <person name="Catrice O."/>
            <person name="Chaidir N."/>
            <person name="Claudel C."/>
            <person name="Donnadieu C."/>
            <person name="Faraut T."/>
            <person name="Fievet G."/>
            <person name="Helmstetter N."/>
            <person name="King M."/>
            <person name="Knapp S.J."/>
            <person name="Lai Z."/>
            <person name="Le Paslier M.C."/>
            <person name="Lippi Y."/>
            <person name="Lorenzon L."/>
            <person name="Mandel J.R."/>
            <person name="Marage G."/>
            <person name="Marchand G."/>
            <person name="Marquand E."/>
            <person name="Bret-Mestries E."/>
            <person name="Morien E."/>
            <person name="Nambeesan S."/>
            <person name="Nguyen T."/>
            <person name="Pegot-Espagnet P."/>
            <person name="Pouilly N."/>
            <person name="Raftis F."/>
            <person name="Sallet E."/>
            <person name="Schiex T."/>
            <person name="Thomas J."/>
            <person name="Vandecasteele C."/>
            <person name="Vares D."/>
            <person name="Vear F."/>
            <person name="Vautrin S."/>
            <person name="Crespi M."/>
            <person name="Mangin B."/>
            <person name="Burke J.M."/>
            <person name="Salse J."/>
            <person name="Munos S."/>
            <person name="Vincourt P."/>
            <person name="Rieseberg L.H."/>
            <person name="Langlade N.B."/>
        </authorList>
    </citation>
    <scope>NUCLEOTIDE SEQUENCE</scope>
    <source>
        <tissue evidence="2">Leaves</tissue>
    </source>
</reference>
<evidence type="ECO:0000259" key="1">
    <source>
        <dbReference type="Pfam" id="PF10551"/>
    </source>
</evidence>
<comment type="caution">
    <text evidence="2">The sequence shown here is derived from an EMBL/GenBank/DDBJ whole genome shotgun (WGS) entry which is preliminary data.</text>
</comment>
<proteinExistence type="predicted"/>
<evidence type="ECO:0000313" key="3">
    <source>
        <dbReference type="Proteomes" id="UP000215914"/>
    </source>
</evidence>
<name>A0A9K3N9N5_HELAN</name>
<gene>
    <name evidence="2" type="ORF">HanXRQr2_Chr09g0402331</name>
</gene>
<dbReference type="EMBL" id="MNCJ02000324">
    <property type="protein sequence ID" value="KAF5792109.1"/>
    <property type="molecule type" value="Genomic_DNA"/>
</dbReference>
<protein>
    <submittedName>
        <fullName evidence="2">MULE transposase domain-containing protein</fullName>
    </submittedName>
</protein>
<dbReference type="Pfam" id="PF10551">
    <property type="entry name" value="MULE"/>
    <property type="match status" value="1"/>
</dbReference>
<feature type="domain" description="MULE transposase" evidence="1">
    <location>
        <begin position="1"/>
        <end position="79"/>
    </location>
</feature>
<organism evidence="2 3">
    <name type="scientific">Helianthus annuus</name>
    <name type="common">Common sunflower</name>
    <dbReference type="NCBI Taxonomy" id="4232"/>
    <lineage>
        <taxon>Eukaryota</taxon>
        <taxon>Viridiplantae</taxon>
        <taxon>Streptophyta</taxon>
        <taxon>Embryophyta</taxon>
        <taxon>Tracheophyta</taxon>
        <taxon>Spermatophyta</taxon>
        <taxon>Magnoliopsida</taxon>
        <taxon>eudicotyledons</taxon>
        <taxon>Gunneridae</taxon>
        <taxon>Pentapetalae</taxon>
        <taxon>asterids</taxon>
        <taxon>campanulids</taxon>
        <taxon>Asterales</taxon>
        <taxon>Asteraceae</taxon>
        <taxon>Asteroideae</taxon>
        <taxon>Heliantheae alliance</taxon>
        <taxon>Heliantheae</taxon>
        <taxon>Helianthus</taxon>
    </lineage>
</organism>
<dbReference type="PANTHER" id="PTHR31973:SF185">
    <property type="entry name" value="TRANSPOSASE, MUDR, PLANT, MULE TRANSPOSASE DOMAIN-CONTAINING PROTEIN"/>
    <property type="match status" value="1"/>
</dbReference>
<evidence type="ECO:0000313" key="2">
    <source>
        <dbReference type="EMBL" id="KAF5792109.1"/>
    </source>
</evidence>
<dbReference type="AlphaFoldDB" id="A0A9K3N9N5"/>
<dbReference type="PANTHER" id="PTHR31973">
    <property type="entry name" value="POLYPROTEIN, PUTATIVE-RELATED"/>
    <property type="match status" value="1"/>
</dbReference>
<accession>A0A9K3N9N5</accession>
<dbReference type="InterPro" id="IPR018289">
    <property type="entry name" value="MULE_transposase_dom"/>
</dbReference>
<dbReference type="Proteomes" id="UP000215914">
    <property type="component" value="Unassembled WGS sequence"/>
</dbReference>